<organism evidence="2 3">
    <name type="scientific">Westerdykella ornata</name>
    <dbReference type="NCBI Taxonomy" id="318751"/>
    <lineage>
        <taxon>Eukaryota</taxon>
        <taxon>Fungi</taxon>
        <taxon>Dikarya</taxon>
        <taxon>Ascomycota</taxon>
        <taxon>Pezizomycotina</taxon>
        <taxon>Dothideomycetes</taxon>
        <taxon>Pleosporomycetidae</taxon>
        <taxon>Pleosporales</taxon>
        <taxon>Sporormiaceae</taxon>
        <taxon>Westerdykella</taxon>
    </lineage>
</organism>
<name>A0A6A6JQ19_WESOR</name>
<keyword evidence="3" id="KW-1185">Reference proteome</keyword>
<gene>
    <name evidence="2" type="ORF">EI97DRAFT_307968</name>
</gene>
<evidence type="ECO:0000256" key="1">
    <source>
        <dbReference type="SAM" id="MobiDB-lite"/>
    </source>
</evidence>
<dbReference type="AlphaFoldDB" id="A0A6A6JQ19"/>
<reference evidence="2" key="1">
    <citation type="journal article" date="2020" name="Stud. Mycol.">
        <title>101 Dothideomycetes genomes: a test case for predicting lifestyles and emergence of pathogens.</title>
        <authorList>
            <person name="Haridas S."/>
            <person name="Albert R."/>
            <person name="Binder M."/>
            <person name="Bloem J."/>
            <person name="Labutti K."/>
            <person name="Salamov A."/>
            <person name="Andreopoulos B."/>
            <person name="Baker S."/>
            <person name="Barry K."/>
            <person name="Bills G."/>
            <person name="Bluhm B."/>
            <person name="Cannon C."/>
            <person name="Castanera R."/>
            <person name="Culley D."/>
            <person name="Daum C."/>
            <person name="Ezra D."/>
            <person name="Gonzalez J."/>
            <person name="Henrissat B."/>
            <person name="Kuo A."/>
            <person name="Liang C."/>
            <person name="Lipzen A."/>
            <person name="Lutzoni F."/>
            <person name="Magnuson J."/>
            <person name="Mondo S."/>
            <person name="Nolan M."/>
            <person name="Ohm R."/>
            <person name="Pangilinan J."/>
            <person name="Park H.-J."/>
            <person name="Ramirez L."/>
            <person name="Alfaro M."/>
            <person name="Sun H."/>
            <person name="Tritt A."/>
            <person name="Yoshinaga Y."/>
            <person name="Zwiers L.-H."/>
            <person name="Turgeon B."/>
            <person name="Goodwin S."/>
            <person name="Spatafora J."/>
            <person name="Crous P."/>
            <person name="Grigoriev I."/>
        </authorList>
    </citation>
    <scope>NUCLEOTIDE SEQUENCE</scope>
    <source>
        <strain evidence="2">CBS 379.55</strain>
    </source>
</reference>
<accession>A0A6A6JQ19</accession>
<sequence>MSKLKLLPLKQSAREKHGTEYMGNTYLPPPSVLRPQYFTHNPPNRAHGPAGKHLLIPIIPTIFNTMPNIIHPFQSGNKHKINDACQPDATVKPSKPTGYACMRSDAE</sequence>
<protein>
    <submittedName>
        <fullName evidence="2">Uncharacterized protein</fullName>
    </submittedName>
</protein>
<dbReference type="RefSeq" id="XP_033654598.1">
    <property type="nucleotide sequence ID" value="XM_033794584.1"/>
</dbReference>
<proteinExistence type="predicted"/>
<dbReference type="EMBL" id="ML986491">
    <property type="protein sequence ID" value="KAF2277059.1"/>
    <property type="molecule type" value="Genomic_DNA"/>
</dbReference>
<dbReference type="Proteomes" id="UP000800097">
    <property type="component" value="Unassembled WGS sequence"/>
</dbReference>
<feature type="region of interest" description="Disordered" evidence="1">
    <location>
        <begin position="87"/>
        <end position="107"/>
    </location>
</feature>
<evidence type="ECO:0000313" key="3">
    <source>
        <dbReference type="Proteomes" id="UP000800097"/>
    </source>
</evidence>
<evidence type="ECO:0000313" key="2">
    <source>
        <dbReference type="EMBL" id="KAF2277059.1"/>
    </source>
</evidence>
<feature type="region of interest" description="Disordered" evidence="1">
    <location>
        <begin position="1"/>
        <end position="27"/>
    </location>
</feature>
<dbReference type="GeneID" id="54547759"/>